<dbReference type="SUPFAM" id="SSF53756">
    <property type="entry name" value="UDP-Glycosyltransferase/glycogen phosphorylase"/>
    <property type="match status" value="1"/>
</dbReference>
<dbReference type="PANTHER" id="PTHR43174">
    <property type="entry name" value="UDP-N-ACETYLGLUCOSAMINE 2-EPIMERASE"/>
    <property type="match status" value="1"/>
</dbReference>
<feature type="domain" description="UDP-N-acetylglucosamine 2-epimerase" evidence="2">
    <location>
        <begin position="28"/>
        <end position="359"/>
    </location>
</feature>
<evidence type="ECO:0000256" key="1">
    <source>
        <dbReference type="RuleBase" id="RU003513"/>
    </source>
</evidence>
<evidence type="ECO:0000313" key="4">
    <source>
        <dbReference type="Proteomes" id="UP001597013"/>
    </source>
</evidence>
<protein>
    <submittedName>
        <fullName evidence="3">Non-hydrolyzing UDP-N-acetylglucosamine 2-epimerase</fullName>
        <ecNumber evidence="3">5.1.3.14</ecNumber>
    </submittedName>
</protein>
<dbReference type="InterPro" id="IPR029767">
    <property type="entry name" value="WecB-like"/>
</dbReference>
<keyword evidence="1 3" id="KW-0413">Isomerase</keyword>
<dbReference type="Gene3D" id="3.40.50.2000">
    <property type="entry name" value="Glycogen Phosphorylase B"/>
    <property type="match status" value="2"/>
</dbReference>
<evidence type="ECO:0000259" key="2">
    <source>
        <dbReference type="Pfam" id="PF02350"/>
    </source>
</evidence>
<dbReference type="InterPro" id="IPR003331">
    <property type="entry name" value="UDP_GlcNAc_Epimerase_2_dom"/>
</dbReference>
<dbReference type="Proteomes" id="UP001597013">
    <property type="component" value="Unassembled WGS sequence"/>
</dbReference>
<name>A0ABW3N832_9FLAO</name>
<keyword evidence="4" id="KW-1185">Reference proteome</keyword>
<dbReference type="PANTHER" id="PTHR43174:SF1">
    <property type="entry name" value="UDP-N-ACETYLGLUCOSAMINE 2-EPIMERASE"/>
    <property type="match status" value="1"/>
</dbReference>
<dbReference type="GO" id="GO:0008761">
    <property type="term" value="F:UDP-N-acetylglucosamine 2-epimerase activity"/>
    <property type="evidence" value="ECO:0007669"/>
    <property type="project" value="UniProtKB-EC"/>
</dbReference>
<dbReference type="EMBL" id="JBHTJL010000009">
    <property type="protein sequence ID" value="MFD1063134.1"/>
    <property type="molecule type" value="Genomic_DNA"/>
</dbReference>
<dbReference type="EC" id="5.1.3.14" evidence="3"/>
<dbReference type="RefSeq" id="WP_386129616.1">
    <property type="nucleotide sequence ID" value="NZ_JBHTJL010000009.1"/>
</dbReference>
<organism evidence="3 4">
    <name type="scientific">Winogradskyella litorisediminis</name>
    <dbReference type="NCBI Taxonomy" id="1156618"/>
    <lineage>
        <taxon>Bacteria</taxon>
        <taxon>Pseudomonadati</taxon>
        <taxon>Bacteroidota</taxon>
        <taxon>Flavobacteriia</taxon>
        <taxon>Flavobacteriales</taxon>
        <taxon>Flavobacteriaceae</taxon>
        <taxon>Winogradskyella</taxon>
    </lineage>
</organism>
<sequence length="366" mass="41143">MYNITIITGARPNFMKIAPIIHVLQSAISSGKSLDFRLVHTGQHYDKNMSGSFFEQLNIPKPHANLGCAGGTQAEQAANIMLAFEKELLNHKPNLVLVVGDVTSTLACTLVAKKLNVKVAHVEGGIRSGDMTMPEEVNRIVTDSIADYFFTTSQLANENLLTEGKKESQLFLVGNTMIDTLLKNKSQFKSPEVWDNLKLKPKSYIVLTMHRPANVDAERDLKAMLIEIIKETREVPIIFPAHPRTRKILLNLNIENERLHIIEPLSYLEFNYLVHHAKAVITDSGGITEEASIMNVPCLTLRNNTERPETIYLGTNELVGTNPKNLKSYLDRLFKGQWKQTQSIPFWDGNTAERIAEVIINKLMIK</sequence>
<evidence type="ECO:0000313" key="3">
    <source>
        <dbReference type="EMBL" id="MFD1063134.1"/>
    </source>
</evidence>
<reference evidence="4" key="1">
    <citation type="journal article" date="2019" name="Int. J. Syst. Evol. Microbiol.">
        <title>The Global Catalogue of Microorganisms (GCM) 10K type strain sequencing project: providing services to taxonomists for standard genome sequencing and annotation.</title>
        <authorList>
            <consortium name="The Broad Institute Genomics Platform"/>
            <consortium name="The Broad Institute Genome Sequencing Center for Infectious Disease"/>
            <person name="Wu L."/>
            <person name="Ma J."/>
        </authorList>
    </citation>
    <scope>NUCLEOTIDE SEQUENCE [LARGE SCALE GENOMIC DNA]</scope>
    <source>
        <strain evidence="4">CCUG 62215</strain>
    </source>
</reference>
<dbReference type="NCBIfam" id="TIGR00236">
    <property type="entry name" value="wecB"/>
    <property type="match status" value="1"/>
</dbReference>
<gene>
    <name evidence="3" type="primary">wecB</name>
    <name evidence="3" type="ORF">ACFQ1Q_07735</name>
</gene>
<dbReference type="CDD" id="cd03786">
    <property type="entry name" value="GTB_UDP-GlcNAc_2-Epimerase"/>
    <property type="match status" value="1"/>
</dbReference>
<comment type="similarity">
    <text evidence="1">Belongs to the UDP-N-acetylglucosamine 2-epimerase family.</text>
</comment>
<dbReference type="Pfam" id="PF02350">
    <property type="entry name" value="Epimerase_2"/>
    <property type="match status" value="1"/>
</dbReference>
<accession>A0ABW3N832</accession>
<comment type="caution">
    <text evidence="3">The sequence shown here is derived from an EMBL/GenBank/DDBJ whole genome shotgun (WGS) entry which is preliminary data.</text>
</comment>
<proteinExistence type="inferred from homology"/>